<dbReference type="Proteomes" id="UP000032142">
    <property type="component" value="Unassembled WGS sequence"/>
</dbReference>
<dbReference type="EMBL" id="KN394557">
    <property type="protein sequence ID" value="KHG10762.1"/>
    <property type="molecule type" value="Genomic_DNA"/>
</dbReference>
<dbReference type="AlphaFoldDB" id="A0A0B0NDL6"/>
<organism evidence="1 2">
    <name type="scientific">Gossypium arboreum</name>
    <name type="common">Tree cotton</name>
    <name type="synonym">Gossypium nanking</name>
    <dbReference type="NCBI Taxonomy" id="29729"/>
    <lineage>
        <taxon>Eukaryota</taxon>
        <taxon>Viridiplantae</taxon>
        <taxon>Streptophyta</taxon>
        <taxon>Embryophyta</taxon>
        <taxon>Tracheophyta</taxon>
        <taxon>Spermatophyta</taxon>
        <taxon>Magnoliopsida</taxon>
        <taxon>eudicotyledons</taxon>
        <taxon>Gunneridae</taxon>
        <taxon>Pentapetalae</taxon>
        <taxon>rosids</taxon>
        <taxon>malvids</taxon>
        <taxon>Malvales</taxon>
        <taxon>Malvaceae</taxon>
        <taxon>Malvoideae</taxon>
        <taxon>Gossypium</taxon>
    </lineage>
</organism>
<gene>
    <name evidence="1" type="ORF">F383_14956</name>
</gene>
<protein>
    <submittedName>
        <fullName evidence="1">Uncharacterized protein</fullName>
    </submittedName>
</protein>
<proteinExistence type="predicted"/>
<evidence type="ECO:0000313" key="1">
    <source>
        <dbReference type="EMBL" id="KHG10762.1"/>
    </source>
</evidence>
<accession>A0A0B0NDL6</accession>
<sequence>MPKSQNAEKPCANARKTYE</sequence>
<keyword evidence="2" id="KW-1185">Reference proteome</keyword>
<evidence type="ECO:0000313" key="2">
    <source>
        <dbReference type="Proteomes" id="UP000032142"/>
    </source>
</evidence>
<name>A0A0B0NDL6_GOSAR</name>
<reference evidence="2" key="1">
    <citation type="submission" date="2014-09" db="EMBL/GenBank/DDBJ databases">
        <authorList>
            <person name="Mudge J."/>
            <person name="Ramaraj T."/>
            <person name="Lindquist I.E."/>
            <person name="Bharti A.K."/>
            <person name="Sundararajan A."/>
            <person name="Cameron C.T."/>
            <person name="Woodward J.E."/>
            <person name="May G.D."/>
            <person name="Brubaker C."/>
            <person name="Broadhvest J."/>
            <person name="Wilkins T.A."/>
        </authorList>
    </citation>
    <scope>NUCLEOTIDE SEQUENCE</scope>
    <source>
        <strain evidence="2">cv. AKA8401</strain>
    </source>
</reference>